<dbReference type="OMA" id="SEREVAW"/>
<accession>A5DNW4</accession>
<dbReference type="Proteomes" id="UP000001997">
    <property type="component" value="Unassembled WGS sequence"/>
</dbReference>
<dbReference type="EMBL" id="CH408160">
    <property type="protein sequence ID" value="EDK40867.2"/>
    <property type="molecule type" value="Genomic_DNA"/>
</dbReference>
<keyword evidence="3" id="KW-1185">Reference proteome</keyword>
<dbReference type="PANTHER" id="PTHR38421">
    <property type="entry name" value="TRANSMEMBRANE PROTEIN USGS"/>
    <property type="match status" value="1"/>
</dbReference>
<dbReference type="OrthoDB" id="10041630at2759"/>
<reference evidence="2 3" key="1">
    <citation type="journal article" date="2009" name="Nature">
        <title>Evolution of pathogenicity and sexual reproduction in eight Candida genomes.</title>
        <authorList>
            <person name="Butler G."/>
            <person name="Rasmussen M.D."/>
            <person name="Lin M.F."/>
            <person name="Santos M.A."/>
            <person name="Sakthikumar S."/>
            <person name="Munro C.A."/>
            <person name="Rheinbay E."/>
            <person name="Grabherr M."/>
            <person name="Forche A."/>
            <person name="Reedy J.L."/>
            <person name="Agrafioti I."/>
            <person name="Arnaud M.B."/>
            <person name="Bates S."/>
            <person name="Brown A.J."/>
            <person name="Brunke S."/>
            <person name="Costanzo M.C."/>
            <person name="Fitzpatrick D.A."/>
            <person name="de Groot P.W."/>
            <person name="Harris D."/>
            <person name="Hoyer L.L."/>
            <person name="Hube B."/>
            <person name="Klis F.M."/>
            <person name="Kodira C."/>
            <person name="Lennard N."/>
            <person name="Logue M.E."/>
            <person name="Martin R."/>
            <person name="Neiman A.M."/>
            <person name="Nikolaou E."/>
            <person name="Quail M.A."/>
            <person name="Quinn J."/>
            <person name="Santos M.C."/>
            <person name="Schmitzberger F.F."/>
            <person name="Sherlock G."/>
            <person name="Shah P."/>
            <person name="Silverstein K.A."/>
            <person name="Skrzypek M.S."/>
            <person name="Soll D."/>
            <person name="Staggs R."/>
            <person name="Stansfield I."/>
            <person name="Stumpf M.P."/>
            <person name="Sudbery P.E."/>
            <person name="Srikantha T."/>
            <person name="Zeng Q."/>
            <person name="Berman J."/>
            <person name="Berriman M."/>
            <person name="Heitman J."/>
            <person name="Gow N.A."/>
            <person name="Lorenz M.C."/>
            <person name="Birren B.W."/>
            <person name="Kellis M."/>
            <person name="Cuomo C.A."/>
        </authorList>
    </citation>
    <scope>NUCLEOTIDE SEQUENCE [LARGE SCALE GENOMIC DNA]</scope>
    <source>
        <strain evidence="3">ATCC 6260 / CBS 566 / DSM 6381 / JCM 1539 / NBRC 10279 / NRRL Y-324</strain>
    </source>
</reference>
<evidence type="ECO:0008006" key="4">
    <source>
        <dbReference type="Google" id="ProtNLM"/>
    </source>
</evidence>
<evidence type="ECO:0000313" key="2">
    <source>
        <dbReference type="EMBL" id="EDK40867.2"/>
    </source>
</evidence>
<dbReference type="AlphaFoldDB" id="A5DNW4"/>
<dbReference type="RefSeq" id="XP_001483010.2">
    <property type="nucleotide sequence ID" value="XM_001482960.1"/>
</dbReference>
<evidence type="ECO:0000256" key="1">
    <source>
        <dbReference type="SAM" id="Phobius"/>
    </source>
</evidence>
<dbReference type="GeneID" id="5124778"/>
<sequence>MVNCELQTSGSCICGATIISCSSQIDLRAGFSRFPSHSISMASPKFVSRPSPNVSLLSVVRGVQLAFLGAFRALQNPQLYSSRFTRRSINVIFWSLAFQLTLWAPFFVATRLLLLILSFSDSPALKLVLKYLYYTQHNVLQIGGLLISSLRFFKPELDELFLTSLEFVDSVHNRKAKVPREYKKNLEIVAPKNPKTTYNPQSIFELVKYKYNNSSEFASYVKRNVRASLVNMVVKFISRKWTIGAFAVRLMSLKNLNDQLGTVPALACFAVLNSVSRSYSIWLITTYWGSRNLIHDLLLPYFTRTRFSNGDKKAWMSAREGVLLGFGIVFYQLIVQLPWLSLFAYGIGEASVAYLITKISDPPPNNPNLLINWTASQLVWSDGSLQQVLNGVFTDTDEGFIPVPGSFLFGNIDSEEKDTFASQ</sequence>
<gene>
    <name evidence="2" type="ORF">PGUG_04965</name>
</gene>
<name>A5DNW4_PICGU</name>
<keyword evidence="1" id="KW-0812">Transmembrane</keyword>
<dbReference type="VEuPathDB" id="FungiDB:PGUG_04965"/>
<evidence type="ECO:0000313" key="3">
    <source>
        <dbReference type="Proteomes" id="UP000001997"/>
    </source>
</evidence>
<protein>
    <recommendedName>
        <fullName evidence="4">Transmembrane protein UsgS</fullName>
    </recommendedName>
</protein>
<keyword evidence="1" id="KW-1133">Transmembrane helix</keyword>
<dbReference type="eggNOG" id="ENOG502QW50">
    <property type="taxonomic scope" value="Eukaryota"/>
</dbReference>
<proteinExistence type="predicted"/>
<dbReference type="PANTHER" id="PTHR38421:SF1">
    <property type="entry name" value="TRANSMEMBRANE PROTEIN"/>
    <property type="match status" value="1"/>
</dbReference>
<dbReference type="KEGG" id="pgu:PGUG_04965"/>
<organism evidence="2 3">
    <name type="scientific">Meyerozyma guilliermondii (strain ATCC 6260 / CBS 566 / DSM 6381 / JCM 1539 / NBRC 10279 / NRRL Y-324)</name>
    <name type="common">Yeast</name>
    <name type="synonym">Candida guilliermondii</name>
    <dbReference type="NCBI Taxonomy" id="294746"/>
    <lineage>
        <taxon>Eukaryota</taxon>
        <taxon>Fungi</taxon>
        <taxon>Dikarya</taxon>
        <taxon>Ascomycota</taxon>
        <taxon>Saccharomycotina</taxon>
        <taxon>Pichiomycetes</taxon>
        <taxon>Debaryomycetaceae</taxon>
        <taxon>Meyerozyma</taxon>
    </lineage>
</organism>
<dbReference type="InParanoid" id="A5DNW4"/>
<keyword evidence="1" id="KW-0472">Membrane</keyword>
<feature type="transmembrane region" description="Helical" evidence="1">
    <location>
        <begin position="91"/>
        <end position="119"/>
    </location>
</feature>
<dbReference type="HOGENOM" id="CLU_045443_0_0_1"/>